<dbReference type="NCBIfam" id="TIGR01733">
    <property type="entry name" value="AA-adenyl-dom"/>
    <property type="match status" value="2"/>
</dbReference>
<evidence type="ECO:0000313" key="8">
    <source>
        <dbReference type="Proteomes" id="UP001336250"/>
    </source>
</evidence>
<keyword evidence="2" id="KW-0596">Phosphopantetheine</keyword>
<dbReference type="InterPro" id="IPR009081">
    <property type="entry name" value="PP-bd_ACP"/>
</dbReference>
<dbReference type="PROSITE" id="PS50075">
    <property type="entry name" value="CARRIER"/>
    <property type="match status" value="2"/>
</dbReference>
<evidence type="ECO:0000256" key="5">
    <source>
        <dbReference type="SAM" id="MobiDB-lite"/>
    </source>
</evidence>
<dbReference type="Gene3D" id="3.30.300.30">
    <property type="match status" value="2"/>
</dbReference>
<dbReference type="InterPro" id="IPR020806">
    <property type="entry name" value="PKS_PP-bd"/>
</dbReference>
<keyword evidence="4" id="KW-0677">Repeat</keyword>
<reference evidence="7 8" key="1">
    <citation type="submission" date="2024-02" db="EMBL/GenBank/DDBJ databases">
        <title>Genome sequence of Aquincola sp. MAHUQ-54.</title>
        <authorList>
            <person name="Huq M.A."/>
        </authorList>
    </citation>
    <scope>NUCLEOTIDE SEQUENCE [LARGE SCALE GENOMIC DNA]</scope>
    <source>
        <strain evidence="7 8">MAHUQ-54</strain>
    </source>
</reference>
<organism evidence="7 8">
    <name type="scientific">Aquincola agrisoli</name>
    <dbReference type="NCBI Taxonomy" id="3119538"/>
    <lineage>
        <taxon>Bacteria</taxon>
        <taxon>Pseudomonadati</taxon>
        <taxon>Pseudomonadota</taxon>
        <taxon>Betaproteobacteria</taxon>
        <taxon>Burkholderiales</taxon>
        <taxon>Sphaerotilaceae</taxon>
        <taxon>Aquincola</taxon>
    </lineage>
</organism>
<dbReference type="InterPro" id="IPR023213">
    <property type="entry name" value="CAT-like_dom_sf"/>
</dbReference>
<dbReference type="InterPro" id="IPR010071">
    <property type="entry name" value="AA_adenyl_dom"/>
</dbReference>
<evidence type="ECO:0000256" key="2">
    <source>
        <dbReference type="ARBA" id="ARBA00022450"/>
    </source>
</evidence>
<gene>
    <name evidence="7" type="ORF">V4F39_04390</name>
</gene>
<dbReference type="PROSITE" id="PS00455">
    <property type="entry name" value="AMP_BINDING"/>
    <property type="match status" value="2"/>
</dbReference>
<keyword evidence="3" id="KW-0597">Phosphoprotein</keyword>
<sequence length="2696" mass="286750">MSAVLPPSPALSAADKRRLLAELLAKKQQQAAAAVRHPLTAAQRRLWFIEQLSPGLAAYHIPAALQLDGPLDGHVLARALDGALARHDVLRARFVDEAGEPWMQIAPAAPLGLAAERMDAFGDDARDAAGAPLSADQQAEAQAALRALVTPHFDLRHGPLLRARLLQAAPQRHVLLLCVHHLVADHASLRILLRDIAALYAALPLPPLTLQYTDYAAWQSAREQAMADEREWWLRQLADAPPDLPLPTDRPRPPVQRGRGARFTFTLPAGLSDALRGFARQSQASLFATMLAGLQALLARCSGQHDVWVGTLVSQRERPETRPLVGLFVNNLVLRTRIEPKAPFAALVADVRQTVLGALAHQTLPFEQVVDALRTERRLDRHPLFQVSFVLHEGDGAPVQLPGLRIAALAADAGTTRFDLALDVNDTGGALHTAWEYDADLFDAATIERMARQYRTLLAAAVAQPQVPLAALDLMDDDARRSIAAWNATERALPDTDVFGLFLQQVQARPDALAVTAGGRTWDYAALARRVATIAARLDAEGLRRGDIAGIALPRGADLPAALLACLSRGVAYVPLDPQQPPARLAGLLDAAGAACVLVSAPEASLASALGFRLIDLSRQDDAASPAEENTAPAAPAQPPDTLAYLIFTSGTTGQPKGVPITQRSLLNLLCAMAEVPGIAAGDTLVAVTTISFDIAALELLLPLAAGARVVIADRDTAADGAALGRLLDAEEATHLQATPAGWRLLLEAGWAGRPGLTMLCGGEALDAALAQRLLATGGTLWNVYGPTETTIWSAALRLSPALLAGGTVPIGGAIANTTLDVLDDAGRPLPPGLAGELAIGGLGLSPGYWRQPALTRERFVPAVANGTSPGPLLYRTGDRVRRRADGLFDFLGRTDHQIKLRGFRIEPGEIEAALCAHPQVAQALVLLHGPAQGEPLLTAYVVARTATDPAAPHVDAATLRAHLAPRLPGYMLPAAWVLLPAFPLSANGKIDRKALPAPDAGPAAPAVVAVRRPEGLTERRLAEVWAALLGRPVHDRDADFFALGGHSLLAARLMARLPDAFGCHLPLRALFERPTLAGLAGRIDAAIAADAGPLAGTAPVQTTAAASQPTVITPLPADAAPPLSPAQQRLWVMAQLEPGNPFYNIAAAVHLPGPLPRSVLDARLAALAQRHDNLRSRFPAQDGQARLVIEPRVDVHVELLAPAPGQTVDELIAAEARRPFDLASAPLWRVAAVRDEVDGTEGHRVLVVMHHILGDAWSLGLLVQALADDAGTVAPLPPPLPLQYADFAAWQRAQDHADALGWWRTHLAGAPALLDLPTDFARPARQRLDGASLRFEIDPATRDALQALARAEGATLYMLLLAAFKLLLSRYAGSTDVVVGTPVGHRPDPRLDEVIGLFANTLALRTRLDGCTHFGELIARVRQTVLDGFAHQQVPFEQVVEALDVPRHWRHAPVFQAMLLWQPAAPAGTPRRPWTPQPVDLGVTRFDLTLALADQADGAAGLAGRLEYRTDLFLPGSMAAMAEAFGELLRQIARAPRQPLATLPMLPRRQRLQIEAWNAATARPHNRGATLPALVLAQAVRTPDAPALTCGDQTLSYRELVARSTTMAARLRALGAGPEQRVGVCLPRRTELVVSLLAVLQAGAAYVPLDPSYPAERIAFIAADAQLRVLLAPAGHGIAGLDAGVAVLDPSAFSTVAADAAPLAYASAGPRPDHLAYLIYTSGSTGRPKGVAIEHRQAVAMVHWALATFSPAQLAGVLAATSVCFDLSVYELFVPLAGGGCVILADDVLALPTLPAAARVTLINTVPTACAELLRLGTLPAGIHTVNLAGEPIPPALVGALYAQPGVEGVYNLYGPSEDTTYSTGMRLPREITGPVTPIGAPIANSQAWVLDDTMQPVPIGMPGELYLGGEGVARGYWQRPALTAERFVPDPFTAAAAPPRTATLYRTGDRVRQRPDGVLDYLGRIDQQVKIRGFRIELGEVEAALCAHPGVRQAVATAHRDARGHQRLVAYVVAADGASPSDRAALPGVLRRQLRERLPEFMVPSAIVPLAALPVLPNGKLDRQALPDPLAAANAGAEATAPGSDATPADAPGTDAERRLATVWAGVLGRAPAGRDAHFFESGGDSILAIQLVARAREANLPLAPRDVFLHPQLSALAAQAEARQAEGTTATAPRGPATGLQPLTPAQAWFFELGLEYPAHWNQSVMLRLPAPIEARRLAQATAALAAHHDVLRARFERAPDGWRQTFDAVDAQADAGNETRSDTDRDARTDADGHAEPDAPQPAPARDAESRFGRSPLLHLHRRVADAAAARAEIEALAQAAQASLDLARGPLWRIVAMQVDHPGGSEHRLLFVAHHLLVDGVSWRILLGDLQALLRPGTDAPMPAPTALPRTSPAADWAQALHQPGRFDAERAYWHTQARAEAEPWPIDHAGGSNRMRDHATVTVTLDEALTRQWLEAVPAAARLRPEELLLAALLLAVRQQMGPGPRRLMLEGHGRGELDSAPLDLGRTVGWFTALHPLRLDIGAAADDGTGLDHALKQVKAALRAVPQHGLGWSVLRQAGGDDAQALQVAPGLRFNYLGQSDGLFSRAENPPFAPADERTGAARHPDDEREVLLDFNALVARGRLQLHGGYSRALHRPERIEALMAAWRDALAALVAHSLSDRTDGSHVPADFPLMDLSADALDDLLDTL</sequence>
<dbReference type="Pfam" id="PF00550">
    <property type="entry name" value="PP-binding"/>
    <property type="match status" value="2"/>
</dbReference>
<feature type="domain" description="Carrier" evidence="6">
    <location>
        <begin position="2093"/>
        <end position="2167"/>
    </location>
</feature>
<comment type="caution">
    <text evidence="7">The sequence shown here is derived from an EMBL/GenBank/DDBJ whole genome shotgun (WGS) entry which is preliminary data.</text>
</comment>
<dbReference type="PROSITE" id="PS00012">
    <property type="entry name" value="PHOSPHOPANTETHEINE"/>
    <property type="match status" value="1"/>
</dbReference>
<dbReference type="PANTHER" id="PTHR45527">
    <property type="entry name" value="NONRIBOSOMAL PEPTIDE SYNTHETASE"/>
    <property type="match status" value="1"/>
</dbReference>
<dbReference type="SUPFAM" id="SSF52777">
    <property type="entry name" value="CoA-dependent acyltransferases"/>
    <property type="match status" value="6"/>
</dbReference>
<dbReference type="GO" id="GO:0031177">
    <property type="term" value="F:phosphopantetheine binding"/>
    <property type="evidence" value="ECO:0007669"/>
    <property type="project" value="InterPro"/>
</dbReference>
<dbReference type="GO" id="GO:0043041">
    <property type="term" value="P:amino acid activation for nonribosomal peptide biosynthetic process"/>
    <property type="evidence" value="ECO:0007669"/>
    <property type="project" value="TreeGrafter"/>
</dbReference>
<dbReference type="InterPro" id="IPR020845">
    <property type="entry name" value="AMP-binding_CS"/>
</dbReference>
<dbReference type="InterPro" id="IPR025110">
    <property type="entry name" value="AMP-bd_C"/>
</dbReference>
<dbReference type="RefSeq" id="WP_332288087.1">
    <property type="nucleotide sequence ID" value="NZ_JAZIBG010000014.1"/>
</dbReference>
<dbReference type="EMBL" id="JAZIBG010000014">
    <property type="protein sequence ID" value="MEF7613140.1"/>
    <property type="molecule type" value="Genomic_DNA"/>
</dbReference>
<evidence type="ECO:0000256" key="4">
    <source>
        <dbReference type="ARBA" id="ARBA00022737"/>
    </source>
</evidence>
<evidence type="ECO:0000256" key="1">
    <source>
        <dbReference type="ARBA" id="ARBA00001957"/>
    </source>
</evidence>
<dbReference type="Pfam" id="PF13193">
    <property type="entry name" value="AMP-binding_C"/>
    <property type="match status" value="2"/>
</dbReference>
<feature type="domain" description="Carrier" evidence="6">
    <location>
        <begin position="1013"/>
        <end position="1088"/>
    </location>
</feature>
<dbReference type="GO" id="GO:0003824">
    <property type="term" value="F:catalytic activity"/>
    <property type="evidence" value="ECO:0007669"/>
    <property type="project" value="InterPro"/>
</dbReference>
<dbReference type="InterPro" id="IPR006162">
    <property type="entry name" value="Ppantetheine_attach_site"/>
</dbReference>
<dbReference type="InterPro" id="IPR010060">
    <property type="entry name" value="NRPS_synth"/>
</dbReference>
<dbReference type="Pfam" id="PF00668">
    <property type="entry name" value="Condensation"/>
    <property type="match status" value="4"/>
</dbReference>
<dbReference type="SUPFAM" id="SSF47336">
    <property type="entry name" value="ACP-like"/>
    <property type="match status" value="2"/>
</dbReference>
<dbReference type="InterPro" id="IPR036736">
    <property type="entry name" value="ACP-like_sf"/>
</dbReference>
<dbReference type="InterPro" id="IPR001242">
    <property type="entry name" value="Condensation_dom"/>
</dbReference>
<accession>A0AAW9Q7F4</accession>
<dbReference type="FunFam" id="3.40.50.980:FF:000001">
    <property type="entry name" value="Non-ribosomal peptide synthetase"/>
    <property type="match status" value="1"/>
</dbReference>
<dbReference type="Gene3D" id="3.30.559.30">
    <property type="entry name" value="Nonribosomal peptide synthetase, condensation domain"/>
    <property type="match status" value="3"/>
</dbReference>
<dbReference type="SMART" id="SM00823">
    <property type="entry name" value="PKS_PP"/>
    <property type="match status" value="2"/>
</dbReference>
<protein>
    <submittedName>
        <fullName evidence="7">Amino acid adenylation domain-containing protein</fullName>
    </submittedName>
</protein>
<comment type="cofactor">
    <cofactor evidence="1">
        <name>pantetheine 4'-phosphate</name>
        <dbReference type="ChEBI" id="CHEBI:47942"/>
    </cofactor>
</comment>
<dbReference type="InterPro" id="IPR045851">
    <property type="entry name" value="AMP-bd_C_sf"/>
</dbReference>
<name>A0AAW9Q7F4_9BURK</name>
<evidence type="ECO:0000313" key="7">
    <source>
        <dbReference type="EMBL" id="MEF7613140.1"/>
    </source>
</evidence>
<dbReference type="NCBIfam" id="TIGR01720">
    <property type="entry name" value="NRPS-para261"/>
    <property type="match status" value="1"/>
</dbReference>
<dbReference type="Gene3D" id="3.40.50.12780">
    <property type="entry name" value="N-terminal domain of ligase-like"/>
    <property type="match status" value="2"/>
</dbReference>
<dbReference type="SUPFAM" id="SSF56801">
    <property type="entry name" value="Acetyl-CoA synthetase-like"/>
    <property type="match status" value="2"/>
</dbReference>
<dbReference type="FunFam" id="2.30.38.10:FF:000001">
    <property type="entry name" value="Non-ribosomal peptide synthetase PvdI"/>
    <property type="match status" value="1"/>
</dbReference>
<feature type="region of interest" description="Disordered" evidence="5">
    <location>
        <begin position="2075"/>
        <end position="2095"/>
    </location>
</feature>
<evidence type="ECO:0000259" key="6">
    <source>
        <dbReference type="PROSITE" id="PS50075"/>
    </source>
</evidence>
<dbReference type="FunFam" id="3.30.300.30:FF:000010">
    <property type="entry name" value="Enterobactin synthetase component F"/>
    <property type="match status" value="2"/>
</dbReference>
<dbReference type="GO" id="GO:0005737">
    <property type="term" value="C:cytoplasm"/>
    <property type="evidence" value="ECO:0007669"/>
    <property type="project" value="TreeGrafter"/>
</dbReference>
<dbReference type="Proteomes" id="UP001336250">
    <property type="component" value="Unassembled WGS sequence"/>
</dbReference>
<evidence type="ECO:0000256" key="3">
    <source>
        <dbReference type="ARBA" id="ARBA00022553"/>
    </source>
</evidence>
<feature type="compositionally biased region" description="Basic and acidic residues" evidence="5">
    <location>
        <begin position="2261"/>
        <end position="2281"/>
    </location>
</feature>
<feature type="region of interest" description="Disordered" evidence="5">
    <location>
        <begin position="2255"/>
        <end position="2294"/>
    </location>
</feature>
<dbReference type="CDD" id="cd19531">
    <property type="entry name" value="LCL_NRPS-like"/>
    <property type="match status" value="2"/>
</dbReference>
<keyword evidence="8" id="KW-1185">Reference proteome</keyword>
<dbReference type="InterPro" id="IPR000873">
    <property type="entry name" value="AMP-dep_synth/lig_dom"/>
</dbReference>
<proteinExistence type="predicted"/>
<dbReference type="InterPro" id="IPR042099">
    <property type="entry name" value="ANL_N_sf"/>
</dbReference>
<dbReference type="Gene3D" id="3.30.559.10">
    <property type="entry name" value="Chloramphenicol acetyltransferase-like domain"/>
    <property type="match status" value="3"/>
</dbReference>
<dbReference type="Pfam" id="PF00501">
    <property type="entry name" value="AMP-binding"/>
    <property type="match status" value="2"/>
</dbReference>
<dbReference type="GO" id="GO:0044550">
    <property type="term" value="P:secondary metabolite biosynthetic process"/>
    <property type="evidence" value="ECO:0007669"/>
    <property type="project" value="TreeGrafter"/>
</dbReference>
<dbReference type="PANTHER" id="PTHR45527:SF1">
    <property type="entry name" value="FATTY ACID SYNTHASE"/>
    <property type="match status" value="1"/>
</dbReference>
<dbReference type="Gene3D" id="1.10.1200.10">
    <property type="entry name" value="ACP-like"/>
    <property type="match status" value="2"/>
</dbReference>